<evidence type="ECO:0000313" key="2">
    <source>
        <dbReference type="EMBL" id="PWG79560.1"/>
    </source>
</evidence>
<sequence>MNWNLVTGCNNFNYFFMKTLKIFFSGLMLAAAMLQGCKKDDIDPFSGVPAINFQQLDDSKRVISSLQYSFMTNPSNDYIQEVTVKIMGDTVNYDRHFNVEVVKDPETTAPDNLYQVIGGIVKAGEFTGKLSVKLLNSAALSSSNVALKLRIVDSEDFRAGNLEYREFTIRWTNQIVVPNPWSYFQYFFTTRGSTAAYRIILQTTGLTKFTVTEFRAVGNDGAIALGTKFGDYVMQWNKDHPGNRLKHDDGTLAGQDIVPLYYTHSKYD</sequence>
<organism evidence="2 3">
    <name type="scientific">Pararcticibacter amylolyticus</name>
    <dbReference type="NCBI Taxonomy" id="2173175"/>
    <lineage>
        <taxon>Bacteria</taxon>
        <taxon>Pseudomonadati</taxon>
        <taxon>Bacteroidota</taxon>
        <taxon>Sphingobacteriia</taxon>
        <taxon>Sphingobacteriales</taxon>
        <taxon>Sphingobacteriaceae</taxon>
        <taxon>Pararcticibacter</taxon>
    </lineage>
</organism>
<evidence type="ECO:0000256" key="1">
    <source>
        <dbReference type="SAM" id="Phobius"/>
    </source>
</evidence>
<keyword evidence="1" id="KW-0812">Transmembrane</keyword>
<reference evidence="2 3" key="1">
    <citation type="submission" date="2018-04" db="EMBL/GenBank/DDBJ databases">
        <title>Pedobacter chongqingensis sp. nov., isolated from a rottenly hemp rope.</title>
        <authorList>
            <person name="Cai Y."/>
        </authorList>
    </citation>
    <scope>NUCLEOTIDE SEQUENCE [LARGE SCALE GENOMIC DNA]</scope>
    <source>
        <strain evidence="2 3">FJ4-8</strain>
    </source>
</reference>
<keyword evidence="1" id="KW-1133">Transmembrane helix</keyword>
<evidence type="ECO:0008006" key="4">
    <source>
        <dbReference type="Google" id="ProtNLM"/>
    </source>
</evidence>
<comment type="caution">
    <text evidence="2">The sequence shown here is derived from an EMBL/GenBank/DDBJ whole genome shotgun (WGS) entry which is preliminary data.</text>
</comment>
<protein>
    <recommendedName>
        <fullName evidence="4">DUF4843 domain-containing protein</fullName>
    </recommendedName>
</protein>
<dbReference type="Pfam" id="PF16132">
    <property type="entry name" value="DUF4843"/>
    <property type="match status" value="1"/>
</dbReference>
<dbReference type="InterPro" id="IPR032299">
    <property type="entry name" value="DUF4843"/>
</dbReference>
<dbReference type="EMBL" id="QEAS01000013">
    <property type="protein sequence ID" value="PWG79560.1"/>
    <property type="molecule type" value="Genomic_DNA"/>
</dbReference>
<dbReference type="AlphaFoldDB" id="A0A2U2PDX8"/>
<gene>
    <name evidence="2" type="ORF">DDR33_15950</name>
</gene>
<keyword evidence="1" id="KW-0472">Membrane</keyword>
<keyword evidence="3" id="KW-1185">Reference proteome</keyword>
<dbReference type="Proteomes" id="UP000245647">
    <property type="component" value="Unassembled WGS sequence"/>
</dbReference>
<evidence type="ECO:0000313" key="3">
    <source>
        <dbReference type="Proteomes" id="UP000245647"/>
    </source>
</evidence>
<name>A0A2U2PDX8_9SPHI</name>
<proteinExistence type="predicted"/>
<accession>A0A2U2PDX8</accession>
<feature type="transmembrane region" description="Helical" evidence="1">
    <location>
        <begin position="12"/>
        <end position="34"/>
    </location>
</feature>